<dbReference type="eggNOG" id="COG0226">
    <property type="taxonomic scope" value="Bacteria"/>
</dbReference>
<dbReference type="PATRIC" id="fig|706587.4.peg.5734"/>
<dbReference type="NCBIfam" id="NF008171">
    <property type="entry name" value="PRK10918.1"/>
    <property type="match status" value="1"/>
</dbReference>
<dbReference type="InterPro" id="IPR005673">
    <property type="entry name" value="ABC_phos-bd_PstS"/>
</dbReference>
<comment type="similarity">
    <text evidence="2 6">Belongs to the PstS family.</text>
</comment>
<dbReference type="NCBIfam" id="TIGR00975">
    <property type="entry name" value="3a0107s03"/>
    <property type="match status" value="1"/>
</dbReference>
<dbReference type="KEGG" id="dti:Desti_5062"/>
<evidence type="ECO:0000313" key="8">
    <source>
        <dbReference type="EMBL" id="AFM27672.1"/>
    </source>
</evidence>
<dbReference type="AlphaFoldDB" id="I4CDN1"/>
<name>I4CDN1_DESTA</name>
<dbReference type="PROSITE" id="PS51257">
    <property type="entry name" value="PROKAR_LIPOPROTEIN"/>
    <property type="match status" value="1"/>
</dbReference>
<keyword evidence="5 6" id="KW-0592">Phosphate transport</keyword>
<dbReference type="CDD" id="cd13565">
    <property type="entry name" value="PBP2_PstS"/>
    <property type="match status" value="1"/>
</dbReference>
<organism evidence="8 9">
    <name type="scientific">Desulfomonile tiedjei (strain ATCC 49306 / DSM 6799 / DCB-1)</name>
    <dbReference type="NCBI Taxonomy" id="706587"/>
    <lineage>
        <taxon>Bacteria</taxon>
        <taxon>Pseudomonadati</taxon>
        <taxon>Thermodesulfobacteriota</taxon>
        <taxon>Desulfomonilia</taxon>
        <taxon>Desulfomonilales</taxon>
        <taxon>Desulfomonilaceae</taxon>
        <taxon>Desulfomonile</taxon>
    </lineage>
</organism>
<dbReference type="Proteomes" id="UP000006055">
    <property type="component" value="Chromosome"/>
</dbReference>
<evidence type="ECO:0000256" key="5">
    <source>
        <dbReference type="ARBA" id="ARBA00022592"/>
    </source>
</evidence>
<dbReference type="RefSeq" id="WP_014812775.1">
    <property type="nucleotide sequence ID" value="NC_018025.1"/>
</dbReference>
<dbReference type="PIRSF" id="PIRSF002756">
    <property type="entry name" value="PstS"/>
    <property type="match status" value="1"/>
</dbReference>
<gene>
    <name evidence="8" type="ordered locus">Desti_5062</name>
</gene>
<evidence type="ECO:0000256" key="6">
    <source>
        <dbReference type="PIRNR" id="PIRNR002756"/>
    </source>
</evidence>
<dbReference type="GO" id="GO:0035435">
    <property type="term" value="P:phosphate ion transmembrane transport"/>
    <property type="evidence" value="ECO:0007669"/>
    <property type="project" value="InterPro"/>
</dbReference>
<sequence>MEKFMYVTARGKRASWAMTAAIALAFMACLALSMTAVPRVFAAEVESVSGAGASFPYPVYSKWGNSYSQISGLKINYQSIGSGGGIAQIKAKSVDFGASDEPMKAAELDKEGLIQFPMIMGGVVPVVNIEGVRRGKLRLTPELISDIYLGKIKSWNDRRILAVNPDLKLPDEEITVVHRADGSGTTWIFTTYLTEVSEEWKSKIGSGKTVSWPTGLGAKGNEGVSSLVAKTSGSIGYVEFAYALKQRLKYALLQNSTGRFISPTIEAFQSSCANADWKNAAGFYMVLVNQPGEKSWPITGASYILVHKDQADAQKAKALLKFFDWCFKNGAQQAISLHYVPIPDKVYDMVESNWKKEISSSGQPVWETKTSKRGE</sequence>
<proteinExistence type="inferred from homology"/>
<comment type="function">
    <text evidence="1">Part of the ABC transporter complex PstSACB involved in phosphate import.</text>
</comment>
<dbReference type="Gene3D" id="3.40.190.10">
    <property type="entry name" value="Periplasmic binding protein-like II"/>
    <property type="match status" value="2"/>
</dbReference>
<reference evidence="9" key="1">
    <citation type="submission" date="2012-06" db="EMBL/GenBank/DDBJ databases">
        <title>Complete sequence of chromosome of Desulfomonile tiedjei DSM 6799.</title>
        <authorList>
            <person name="Lucas S."/>
            <person name="Copeland A."/>
            <person name="Lapidus A."/>
            <person name="Glavina del Rio T."/>
            <person name="Dalin E."/>
            <person name="Tice H."/>
            <person name="Bruce D."/>
            <person name="Goodwin L."/>
            <person name="Pitluck S."/>
            <person name="Peters L."/>
            <person name="Ovchinnikova G."/>
            <person name="Zeytun A."/>
            <person name="Lu M."/>
            <person name="Kyrpides N."/>
            <person name="Mavromatis K."/>
            <person name="Ivanova N."/>
            <person name="Brettin T."/>
            <person name="Detter J.C."/>
            <person name="Han C."/>
            <person name="Larimer F."/>
            <person name="Land M."/>
            <person name="Hauser L."/>
            <person name="Markowitz V."/>
            <person name="Cheng J.-F."/>
            <person name="Hugenholtz P."/>
            <person name="Woyke T."/>
            <person name="Wu D."/>
            <person name="Spring S."/>
            <person name="Schroeder M."/>
            <person name="Brambilla E."/>
            <person name="Klenk H.-P."/>
            <person name="Eisen J.A."/>
        </authorList>
    </citation>
    <scope>NUCLEOTIDE SEQUENCE [LARGE SCALE GENOMIC DNA]</scope>
    <source>
        <strain evidence="9">ATCC 49306 / DSM 6799 / DCB-1</strain>
    </source>
</reference>
<dbReference type="GO" id="GO:0042301">
    <property type="term" value="F:phosphate ion binding"/>
    <property type="evidence" value="ECO:0007669"/>
    <property type="project" value="InterPro"/>
</dbReference>
<evidence type="ECO:0000256" key="1">
    <source>
        <dbReference type="ARBA" id="ARBA00002841"/>
    </source>
</evidence>
<dbReference type="HOGENOM" id="CLU_034528_1_0_7"/>
<accession>I4CDN1</accession>
<feature type="domain" description="PBP" evidence="7">
    <location>
        <begin position="43"/>
        <end position="323"/>
    </location>
</feature>
<evidence type="ECO:0000256" key="3">
    <source>
        <dbReference type="ARBA" id="ARBA00011529"/>
    </source>
</evidence>
<evidence type="ECO:0000259" key="7">
    <source>
        <dbReference type="Pfam" id="PF12849"/>
    </source>
</evidence>
<protein>
    <recommendedName>
        <fullName evidence="6">Phosphate-binding protein</fullName>
    </recommendedName>
</protein>
<evidence type="ECO:0000256" key="4">
    <source>
        <dbReference type="ARBA" id="ARBA00022448"/>
    </source>
</evidence>
<evidence type="ECO:0000256" key="2">
    <source>
        <dbReference type="ARBA" id="ARBA00008725"/>
    </source>
</evidence>
<dbReference type="Pfam" id="PF12849">
    <property type="entry name" value="PBP_like_2"/>
    <property type="match status" value="1"/>
</dbReference>
<dbReference type="EMBL" id="CP003360">
    <property type="protein sequence ID" value="AFM27672.1"/>
    <property type="molecule type" value="Genomic_DNA"/>
</dbReference>
<evidence type="ECO:0000313" key="9">
    <source>
        <dbReference type="Proteomes" id="UP000006055"/>
    </source>
</evidence>
<dbReference type="InterPro" id="IPR050962">
    <property type="entry name" value="Phosphate-bind_PstS"/>
</dbReference>
<dbReference type="InterPro" id="IPR024370">
    <property type="entry name" value="PBP_domain"/>
</dbReference>
<comment type="subunit">
    <text evidence="3">The complex is composed of two ATP-binding proteins (PstB), two transmembrane proteins (PstC and PstA) and a solute-binding protein (PstS).</text>
</comment>
<keyword evidence="4 6" id="KW-0813">Transport</keyword>
<dbReference type="GO" id="GO:0043190">
    <property type="term" value="C:ATP-binding cassette (ABC) transporter complex"/>
    <property type="evidence" value="ECO:0007669"/>
    <property type="project" value="InterPro"/>
</dbReference>
<dbReference type="PANTHER" id="PTHR42996:SF1">
    <property type="entry name" value="PHOSPHATE-BINDING PROTEIN PSTS"/>
    <property type="match status" value="1"/>
</dbReference>
<dbReference type="PANTHER" id="PTHR42996">
    <property type="entry name" value="PHOSPHATE-BINDING PROTEIN PSTS"/>
    <property type="match status" value="1"/>
</dbReference>
<dbReference type="STRING" id="706587.Desti_5062"/>
<dbReference type="SUPFAM" id="SSF53850">
    <property type="entry name" value="Periplasmic binding protein-like II"/>
    <property type="match status" value="1"/>
</dbReference>
<keyword evidence="9" id="KW-1185">Reference proteome</keyword>